<keyword evidence="4" id="KW-1185">Reference proteome</keyword>
<evidence type="ECO:0000313" key="4">
    <source>
        <dbReference type="Proteomes" id="UP000298652"/>
    </source>
</evidence>
<dbReference type="InterPro" id="IPR037731">
    <property type="entry name" value="ASY3-like"/>
</dbReference>
<dbReference type="PANTHER" id="PTHR36027:SF1">
    <property type="entry name" value="MEIOSIS-SPECIFIC PROTEIN ASY3"/>
    <property type="match status" value="1"/>
</dbReference>
<dbReference type="InterPro" id="IPR046845">
    <property type="entry name" value="ASY3-like_CC"/>
</dbReference>
<dbReference type="Gramene" id="TKV93916">
    <property type="protein sequence ID" value="TKV93916"/>
    <property type="gene ID" value="SEVIR_9G261300v2"/>
</dbReference>
<evidence type="ECO:0000256" key="1">
    <source>
        <dbReference type="SAM" id="MobiDB-lite"/>
    </source>
</evidence>
<dbReference type="Pfam" id="PF20435">
    <property type="entry name" value="ASY3-like"/>
    <property type="match status" value="1"/>
</dbReference>
<dbReference type="Proteomes" id="UP000298652">
    <property type="component" value="Chromosome 9"/>
</dbReference>
<feature type="compositionally biased region" description="Polar residues" evidence="1">
    <location>
        <begin position="785"/>
        <end position="798"/>
    </location>
</feature>
<dbReference type="OMA" id="THQDKSG"/>
<feature type="region of interest" description="Disordered" evidence="1">
    <location>
        <begin position="454"/>
        <end position="798"/>
    </location>
</feature>
<sequence length="982" mass="108587">MSPHASEILANCGRPERVQNSFPPDSRKFQIRAALCPSPSQRFRFSTGHWRTGPFPLRASGARETWRGGGEAKVSLPHGAAARIGRRDSAYRIGHLRPETSSVGARRVAFTCLRGVAVDRNAKVHHSYFCILLSLNSEAAPMEAELQNIHKAASSDYWSLSSNQYPSGKFAKVSVGITIPRAGSVSRVKDATPAFDRNLSQGTDGISRPPKDDNASLQVSQEAAKNDGSAKGAPEAGSDMKVSLSQPDDNTHEQTGTFSFGTRREQVSSIDKLETPEFVSSQRKRNLESADKSKPNSEMLRMKLWEILGGTSQNKQAVASPNPDNFETPDQPKSQTVKAPSSGNKEVFTSPFPDNIKTPDPLNRQTVNFSRCKPSLDPIESDSDSPKVVEIKPVTRSLGRKKAPAASKKQSRSAKKPLSTFCSTPKKKMLDNVFTFNDKCTPKTVVKHAIGDSGSLRNLRSSNRKAKVEAQKIHYSDRISDKTTQDDKEGKLSSRNTPSDNKVEKATSFSSLSRTGKTAESCSRSPKRGRRPDVMPKVGPRKMQFSENLLAKTRNDEQNKLYSPRKISLKSKENDSSTSPLKKSDRIPCGHTAAENNFNSPPSGAANPSPEPKIYPWDHDVSPEITGKFGQNVASPWTDRFRDTPDDYPSPTLAPKVNTSPQISKELDGDLYTSKYPKSVDRSRSSSLASDPESEPPDEMDKTTELPGSESPASSEERETSRQSSLSPPSPTEDEGTKSSKPSFAKGNKSHKWLSDIDGPDKSHIEHVGRKSNLNEDRMRKRRLSSATAFASSGTQETIISEKEQEQYPENYLTRAFDQLVVVLGRFQTKIKSETSKKSSEILAATGEIIRQQLEGVEVQMQADVDKLVNVGKSKRKRLESTFEEQQEKLRILHEKFKEEVNKQLLDCRTSLEDFESYHAELKGVADKQKSSHKKLLVNAEKTVGAQLNDAEVKIAEVQKRARKRMSGLKYVLKELIAETAD</sequence>
<reference evidence="3" key="1">
    <citation type="submission" date="2019-03" db="EMBL/GenBank/DDBJ databases">
        <title>WGS assembly of Setaria viridis.</title>
        <authorList>
            <person name="Huang P."/>
            <person name="Jenkins J."/>
            <person name="Grimwood J."/>
            <person name="Barry K."/>
            <person name="Healey A."/>
            <person name="Mamidi S."/>
            <person name="Sreedasyam A."/>
            <person name="Shu S."/>
            <person name="Feldman M."/>
            <person name="Wu J."/>
            <person name="Yu Y."/>
            <person name="Chen C."/>
            <person name="Johnson J."/>
            <person name="Rokhsar D."/>
            <person name="Baxter I."/>
            <person name="Schmutz J."/>
            <person name="Brutnell T."/>
            <person name="Kellogg E."/>
        </authorList>
    </citation>
    <scope>NUCLEOTIDE SEQUENCE [LARGE SCALE GENOMIC DNA]</scope>
</reference>
<feature type="compositionally biased region" description="Basic and acidic residues" evidence="1">
    <location>
        <begin position="466"/>
        <end position="492"/>
    </location>
</feature>
<feature type="region of interest" description="Disordered" evidence="1">
    <location>
        <begin position="193"/>
        <end position="298"/>
    </location>
</feature>
<dbReference type="GO" id="GO:0007129">
    <property type="term" value="P:homologous chromosome pairing at meiosis"/>
    <property type="evidence" value="ECO:0007669"/>
    <property type="project" value="EnsemblPlants"/>
</dbReference>
<dbReference type="PANTHER" id="PTHR36027">
    <property type="entry name" value="MEIOSIS-SPECIFIC PROTEIN ASY3"/>
    <property type="match status" value="1"/>
</dbReference>
<dbReference type="EMBL" id="CM016560">
    <property type="protein sequence ID" value="TKV93916.1"/>
    <property type="molecule type" value="Genomic_DNA"/>
</dbReference>
<feature type="compositionally biased region" description="Polar residues" evidence="1">
    <location>
        <begin position="331"/>
        <end position="344"/>
    </location>
</feature>
<accession>A0A4U6TA34</accession>
<evidence type="ECO:0000259" key="2">
    <source>
        <dbReference type="Pfam" id="PF20435"/>
    </source>
</evidence>
<feature type="compositionally biased region" description="Polar residues" evidence="1">
    <location>
        <begin position="243"/>
        <end position="260"/>
    </location>
</feature>
<name>A0A4U6TA34_SETVI</name>
<feature type="compositionally biased region" description="Polar residues" evidence="1">
    <location>
        <begin position="312"/>
        <end position="325"/>
    </location>
</feature>
<feature type="region of interest" description="Disordered" evidence="1">
    <location>
        <begin position="312"/>
        <end position="423"/>
    </location>
</feature>
<feature type="compositionally biased region" description="Polar residues" evidence="1">
    <location>
        <begin position="507"/>
        <end position="524"/>
    </location>
</feature>
<evidence type="ECO:0000313" key="3">
    <source>
        <dbReference type="EMBL" id="TKV93916.1"/>
    </source>
</evidence>
<proteinExistence type="predicted"/>
<feature type="compositionally biased region" description="Basic and acidic residues" evidence="1">
    <location>
        <begin position="285"/>
        <end position="298"/>
    </location>
</feature>
<feature type="compositionally biased region" description="Low complexity" evidence="1">
    <location>
        <begin position="596"/>
        <end position="608"/>
    </location>
</feature>
<dbReference type="GO" id="GO:0005694">
    <property type="term" value="C:chromosome"/>
    <property type="evidence" value="ECO:0007669"/>
    <property type="project" value="EnsemblPlants"/>
</dbReference>
<dbReference type="AlphaFoldDB" id="A0A4U6TA34"/>
<protein>
    <recommendedName>
        <fullName evidence="2">Meiosis-specific protein ASY3-like coiled-coil domain-containing protein</fullName>
    </recommendedName>
</protein>
<feature type="domain" description="Meiosis-specific protein ASY3-like coiled-coil" evidence="2">
    <location>
        <begin position="278"/>
        <end position="977"/>
    </location>
</feature>
<organism evidence="3 4">
    <name type="scientific">Setaria viridis</name>
    <name type="common">Green bristlegrass</name>
    <name type="synonym">Setaria italica subsp. viridis</name>
    <dbReference type="NCBI Taxonomy" id="4556"/>
    <lineage>
        <taxon>Eukaryota</taxon>
        <taxon>Viridiplantae</taxon>
        <taxon>Streptophyta</taxon>
        <taxon>Embryophyta</taxon>
        <taxon>Tracheophyta</taxon>
        <taxon>Spermatophyta</taxon>
        <taxon>Magnoliopsida</taxon>
        <taxon>Liliopsida</taxon>
        <taxon>Poales</taxon>
        <taxon>Poaceae</taxon>
        <taxon>PACMAD clade</taxon>
        <taxon>Panicoideae</taxon>
        <taxon>Panicodae</taxon>
        <taxon>Paniceae</taxon>
        <taxon>Cenchrinae</taxon>
        <taxon>Setaria</taxon>
    </lineage>
</organism>
<dbReference type="GO" id="GO:0005634">
    <property type="term" value="C:nucleus"/>
    <property type="evidence" value="ECO:0007669"/>
    <property type="project" value="EnsemblPlants"/>
</dbReference>
<feature type="compositionally biased region" description="Basic and acidic residues" evidence="1">
    <location>
        <begin position="753"/>
        <end position="779"/>
    </location>
</feature>
<gene>
    <name evidence="3" type="ORF">SEVIR_9G261300v2</name>
</gene>
<feature type="compositionally biased region" description="Basic residues" evidence="1">
    <location>
        <begin position="398"/>
        <end position="415"/>
    </location>
</feature>
<feature type="compositionally biased region" description="Basic and acidic residues" evidence="1">
    <location>
        <begin position="262"/>
        <end position="275"/>
    </location>
</feature>